<organism evidence="1 2">
    <name type="scientific">Verticillium longisporum</name>
    <name type="common">Verticillium dahliae var. longisporum</name>
    <dbReference type="NCBI Taxonomy" id="100787"/>
    <lineage>
        <taxon>Eukaryota</taxon>
        <taxon>Fungi</taxon>
        <taxon>Dikarya</taxon>
        <taxon>Ascomycota</taxon>
        <taxon>Pezizomycotina</taxon>
        <taxon>Sordariomycetes</taxon>
        <taxon>Hypocreomycetidae</taxon>
        <taxon>Glomerellales</taxon>
        <taxon>Plectosphaerellaceae</taxon>
        <taxon>Verticillium</taxon>
    </lineage>
</organism>
<name>A0A0G4MSU5_VERLO</name>
<feature type="non-terminal residue" evidence="1">
    <location>
        <position position="1"/>
    </location>
</feature>
<dbReference type="Proteomes" id="UP000044602">
    <property type="component" value="Unassembled WGS sequence"/>
</dbReference>
<sequence length="10" mass="996">PAFHAVQLGG</sequence>
<protein>
    <submittedName>
        <fullName evidence="1">Uncharacterized protein</fullName>
    </submittedName>
</protein>
<gene>
    <name evidence="1" type="ORF">BN1708_020275</name>
</gene>
<evidence type="ECO:0000313" key="1">
    <source>
        <dbReference type="EMBL" id="CRK37288.1"/>
    </source>
</evidence>
<proteinExistence type="predicted"/>
<evidence type="ECO:0000313" key="2">
    <source>
        <dbReference type="Proteomes" id="UP000044602"/>
    </source>
</evidence>
<keyword evidence="2" id="KW-1185">Reference proteome</keyword>
<accession>A0A0G4MSU5</accession>
<dbReference type="EMBL" id="CVQH01024693">
    <property type="protein sequence ID" value="CRK37288.1"/>
    <property type="molecule type" value="Genomic_DNA"/>
</dbReference>
<reference evidence="1 2" key="1">
    <citation type="submission" date="2015-05" db="EMBL/GenBank/DDBJ databases">
        <authorList>
            <person name="Wang D.B."/>
            <person name="Wang M."/>
        </authorList>
    </citation>
    <scope>NUCLEOTIDE SEQUENCE [LARGE SCALE GENOMIC DNA]</scope>
    <source>
        <strain evidence="1">VL1</strain>
    </source>
</reference>